<feature type="region of interest" description="Disordered" evidence="2">
    <location>
        <begin position="123"/>
        <end position="148"/>
    </location>
</feature>
<keyword evidence="5" id="KW-1185">Reference proteome</keyword>
<sequence length="332" mass="37332">MVSAGECNEQQDVQCISLSGKSEGVQKGQEMEHNWCKEGMLQGFVMAQSQVVCLEDNHVNEKIPETKPEFYYSEEQRIALDQLLQHGETGYLNSTKQDKIRHFVSAKEREKILQTFQKYDLDKEESPIQTKGSKKAKSESEAHSTYWPAQSDTKIPELDIGWPEALYYKGATRVTVHTHPPKDDGPHIKQVVRQMIQGAQKVVAIVMDEFTDIHILKDLVDASSKRKVPVYILLDMENVSSFIQTCRQLELSELQLRVSSLIRTWGMRCKSGPCLVQAGHIPGAPSTGMLPSCPCTVFTRVPHAHFFPKMSIRTSGACHTQGNGAHHTQGIR</sequence>
<evidence type="ECO:0000259" key="3">
    <source>
        <dbReference type="Pfam" id="PF07894"/>
    </source>
</evidence>
<proteinExistence type="inferred from homology"/>
<dbReference type="Pfam" id="PF07894">
    <property type="entry name" value="SACK1"/>
    <property type="match status" value="1"/>
</dbReference>
<dbReference type="EMBL" id="JAAWVN010002114">
    <property type="protein sequence ID" value="MBN3289299.1"/>
    <property type="molecule type" value="Genomic_DNA"/>
</dbReference>
<dbReference type="Proteomes" id="UP001166052">
    <property type="component" value="Unassembled WGS sequence"/>
</dbReference>
<protein>
    <submittedName>
        <fullName evidence="4">FA83F protein</fullName>
    </submittedName>
</protein>
<dbReference type="Gene3D" id="3.30.870.10">
    <property type="entry name" value="Endonuclease Chain A"/>
    <property type="match status" value="1"/>
</dbReference>
<comment type="similarity">
    <text evidence="1">Belongs to the FAM83 family.</text>
</comment>
<dbReference type="SUPFAM" id="SSF56024">
    <property type="entry name" value="Phospholipase D/nuclease"/>
    <property type="match status" value="1"/>
</dbReference>
<organism evidence="4 5">
    <name type="scientific">Polypterus senegalus</name>
    <name type="common">Senegal bichir</name>
    <dbReference type="NCBI Taxonomy" id="55291"/>
    <lineage>
        <taxon>Eukaryota</taxon>
        <taxon>Metazoa</taxon>
        <taxon>Chordata</taxon>
        <taxon>Craniata</taxon>
        <taxon>Vertebrata</taxon>
        <taxon>Euteleostomi</taxon>
        <taxon>Actinopterygii</taxon>
        <taxon>Polypteriformes</taxon>
        <taxon>Polypteridae</taxon>
        <taxon>Polypterus</taxon>
    </lineage>
</organism>
<evidence type="ECO:0000313" key="5">
    <source>
        <dbReference type="Proteomes" id="UP001166052"/>
    </source>
</evidence>
<evidence type="ECO:0000256" key="2">
    <source>
        <dbReference type="SAM" id="MobiDB-lite"/>
    </source>
</evidence>
<feature type="domain" description="Scaffolding anchor of CK1" evidence="3">
    <location>
        <begin position="60"/>
        <end position="257"/>
    </location>
</feature>
<comment type="caution">
    <text evidence="4">The sequence shown here is derived from an EMBL/GenBank/DDBJ whole genome shotgun (WGS) entry which is preliminary data.</text>
</comment>
<dbReference type="InterPro" id="IPR050944">
    <property type="entry name" value="FAM83"/>
</dbReference>
<evidence type="ECO:0000256" key="1">
    <source>
        <dbReference type="ARBA" id="ARBA00006937"/>
    </source>
</evidence>
<accession>A0ABS2YRB1</accession>
<reference evidence="4" key="1">
    <citation type="journal article" date="2021" name="Cell">
        <title>Tracing the genetic footprints of vertebrate landing in non-teleost ray-finned fishes.</title>
        <authorList>
            <person name="Bi X."/>
            <person name="Wang K."/>
            <person name="Yang L."/>
            <person name="Pan H."/>
            <person name="Jiang H."/>
            <person name="Wei Q."/>
            <person name="Fang M."/>
            <person name="Yu H."/>
            <person name="Zhu C."/>
            <person name="Cai Y."/>
            <person name="He Y."/>
            <person name="Gan X."/>
            <person name="Zeng H."/>
            <person name="Yu D."/>
            <person name="Zhu Y."/>
            <person name="Jiang H."/>
            <person name="Qiu Q."/>
            <person name="Yang H."/>
            <person name="Zhang Y.E."/>
            <person name="Wang W."/>
            <person name="Zhu M."/>
            <person name="He S."/>
            <person name="Zhang G."/>
        </authorList>
    </citation>
    <scope>NUCLEOTIDE SEQUENCE</scope>
    <source>
        <strain evidence="4">Bchr_001</strain>
    </source>
</reference>
<dbReference type="InterPro" id="IPR012461">
    <property type="entry name" value="SACK1"/>
</dbReference>
<feature type="non-terminal residue" evidence="4">
    <location>
        <position position="332"/>
    </location>
</feature>
<name>A0ABS2YRB1_POLSE</name>
<evidence type="ECO:0000313" key="4">
    <source>
        <dbReference type="EMBL" id="MBN3289299.1"/>
    </source>
</evidence>
<gene>
    <name evidence="4" type="primary">Fam83f</name>
    <name evidence="4" type="ORF">GTO92_0016032</name>
</gene>
<feature type="non-terminal residue" evidence="4">
    <location>
        <position position="1"/>
    </location>
</feature>
<dbReference type="PANTHER" id="PTHR16181">
    <property type="entry name" value="PROTEIN FAM83A-RELATED"/>
    <property type="match status" value="1"/>
</dbReference>
<dbReference type="PANTHER" id="PTHR16181:SF29">
    <property type="entry name" value="PROTEIN FAM83A-RELATED"/>
    <property type="match status" value="1"/>
</dbReference>